<feature type="transmembrane region" description="Helical" evidence="1">
    <location>
        <begin position="20"/>
        <end position="38"/>
    </location>
</feature>
<dbReference type="Proteomes" id="UP000075737">
    <property type="component" value="Unassembled WGS sequence"/>
</dbReference>
<evidence type="ECO:0000313" key="3">
    <source>
        <dbReference type="Proteomes" id="UP000075737"/>
    </source>
</evidence>
<accession>A0A161PU70</accession>
<evidence type="ECO:0008006" key="4">
    <source>
        <dbReference type="Google" id="ProtNLM"/>
    </source>
</evidence>
<dbReference type="STRING" id="520767.ATZ99_14590"/>
<keyword evidence="1" id="KW-1133">Transmembrane helix</keyword>
<comment type="caution">
    <text evidence="2">The sequence shown here is derived from an EMBL/GenBank/DDBJ whole genome shotgun (WGS) entry which is preliminary data.</text>
</comment>
<protein>
    <recommendedName>
        <fullName evidence="4">Stage III sporulation protein AG</fullName>
    </recommendedName>
</protein>
<keyword evidence="3" id="KW-1185">Reference proteome</keyword>
<reference evidence="2 3" key="1">
    <citation type="submission" date="2015-12" db="EMBL/GenBank/DDBJ databases">
        <title>Draft genome of Thermovenabulum gondwanense isolated from a red thermophilic microbial mat colonisisng an outflow channel of a bore well.</title>
        <authorList>
            <person name="Patel B.K."/>
        </authorList>
    </citation>
    <scope>NUCLEOTIDE SEQUENCE [LARGE SCALE GENOMIC DNA]</scope>
    <source>
        <strain evidence="2 3">R270</strain>
    </source>
</reference>
<evidence type="ECO:0000313" key="2">
    <source>
        <dbReference type="EMBL" id="KYO65821.1"/>
    </source>
</evidence>
<name>A0A161PU70_9FIRM</name>
<dbReference type="AlphaFoldDB" id="A0A161PU70"/>
<keyword evidence="1" id="KW-0472">Membrane</keyword>
<sequence length="190" mass="21318">MKNYMKDEKIINLVFNNKIILSLFIIGILFMTVGGFIFKKETNFTTGQNENIQNMVPVDYQKNLEGKLEEVLSRVEGVGRVKVMITFGSQEEVEPAFNTVEGETITEEKDNQGGMRTVTEKEVNKQVVLVNKDNKSEAFIVKKIIPEIKGVLIVAEGGESSETVDRLTKAASTLLNIPVYKINVLPYVKN</sequence>
<dbReference type="EMBL" id="LOHZ01000032">
    <property type="protein sequence ID" value="KYO65821.1"/>
    <property type="molecule type" value="Genomic_DNA"/>
</dbReference>
<dbReference type="OrthoDB" id="1634070at2"/>
<keyword evidence="1" id="KW-0812">Transmembrane</keyword>
<organism evidence="2 3">
    <name type="scientific">Thermovenabulum gondwanense</name>
    <dbReference type="NCBI Taxonomy" id="520767"/>
    <lineage>
        <taxon>Bacteria</taxon>
        <taxon>Bacillati</taxon>
        <taxon>Bacillota</taxon>
        <taxon>Clostridia</taxon>
        <taxon>Thermosediminibacterales</taxon>
        <taxon>Thermosediminibacteraceae</taxon>
        <taxon>Thermovenabulum</taxon>
    </lineage>
</organism>
<gene>
    <name evidence="2" type="ORF">ATZ99_14590</name>
</gene>
<evidence type="ECO:0000256" key="1">
    <source>
        <dbReference type="SAM" id="Phobius"/>
    </source>
</evidence>
<proteinExistence type="predicted"/>
<dbReference type="RefSeq" id="WP_068748578.1">
    <property type="nucleotide sequence ID" value="NZ_LOHZ01000032.1"/>
</dbReference>